<protein>
    <submittedName>
        <fullName evidence="1">Uncharacterized protein</fullName>
    </submittedName>
</protein>
<keyword evidence="2" id="KW-1185">Reference proteome</keyword>
<organism evidence="1 2">
    <name type="scientific">Goodea atripinnis</name>
    <dbReference type="NCBI Taxonomy" id="208336"/>
    <lineage>
        <taxon>Eukaryota</taxon>
        <taxon>Metazoa</taxon>
        <taxon>Chordata</taxon>
        <taxon>Craniata</taxon>
        <taxon>Vertebrata</taxon>
        <taxon>Euteleostomi</taxon>
        <taxon>Actinopterygii</taxon>
        <taxon>Neopterygii</taxon>
        <taxon>Teleostei</taxon>
        <taxon>Neoteleostei</taxon>
        <taxon>Acanthomorphata</taxon>
        <taxon>Ovalentaria</taxon>
        <taxon>Atherinomorphae</taxon>
        <taxon>Cyprinodontiformes</taxon>
        <taxon>Goodeidae</taxon>
        <taxon>Goodea</taxon>
    </lineage>
</organism>
<dbReference type="Proteomes" id="UP001476798">
    <property type="component" value="Unassembled WGS sequence"/>
</dbReference>
<evidence type="ECO:0000313" key="2">
    <source>
        <dbReference type="Proteomes" id="UP001476798"/>
    </source>
</evidence>
<proteinExistence type="predicted"/>
<comment type="caution">
    <text evidence="1">The sequence shown here is derived from an EMBL/GenBank/DDBJ whole genome shotgun (WGS) entry which is preliminary data.</text>
</comment>
<evidence type="ECO:0000313" key="1">
    <source>
        <dbReference type="EMBL" id="MEQ2165540.1"/>
    </source>
</evidence>
<accession>A0ABV0N2N2</accession>
<gene>
    <name evidence="1" type="ORF">GOODEAATRI_017910</name>
</gene>
<name>A0ABV0N2N2_9TELE</name>
<dbReference type="EMBL" id="JAHRIO010021480">
    <property type="protein sequence ID" value="MEQ2165540.1"/>
    <property type="molecule type" value="Genomic_DNA"/>
</dbReference>
<sequence>MISPVTFHVEQMKLRGSYCKYVRRRHTSIDFIPLLQSLWKLRVAESLNHRSCSAIDNTLPFLLDLFMRGTIFGDSALDEKVKENVE</sequence>
<reference evidence="1 2" key="1">
    <citation type="submission" date="2021-06" db="EMBL/GenBank/DDBJ databases">
        <authorList>
            <person name="Palmer J.M."/>
        </authorList>
    </citation>
    <scope>NUCLEOTIDE SEQUENCE [LARGE SCALE GENOMIC DNA]</scope>
    <source>
        <strain evidence="1 2">GA_2019</strain>
        <tissue evidence="1">Muscle</tissue>
    </source>
</reference>